<dbReference type="Proteomes" id="UP001523369">
    <property type="component" value="Unassembled WGS sequence"/>
</dbReference>
<gene>
    <name evidence="1" type="ORF">M1L60_26785</name>
</gene>
<dbReference type="InterPro" id="IPR036894">
    <property type="entry name" value="YbaB-like_sf"/>
</dbReference>
<evidence type="ECO:0000313" key="1">
    <source>
        <dbReference type="EMBL" id="MCO8274212.1"/>
    </source>
</evidence>
<dbReference type="Gene3D" id="3.30.1310.10">
    <property type="entry name" value="Nucleoid-associated protein YbaB-like domain"/>
    <property type="match status" value="1"/>
</dbReference>
<organism evidence="1 2">
    <name type="scientific">Paractinoplanes aksuensis</name>
    <dbReference type="NCBI Taxonomy" id="2939490"/>
    <lineage>
        <taxon>Bacteria</taxon>
        <taxon>Bacillati</taxon>
        <taxon>Actinomycetota</taxon>
        <taxon>Actinomycetes</taxon>
        <taxon>Micromonosporales</taxon>
        <taxon>Micromonosporaceae</taxon>
        <taxon>Paractinoplanes</taxon>
    </lineage>
</organism>
<sequence length="248" mass="26233">MSDDRLDHLHELAEEGAAFAGRARAAEQRASGATASDRTGAVTVTLDDEGRVSGVAVGSGWRRLIGSLALDEAVIEAVRSAGERRFEAWGDAYADPGPAPAAGFDRDEFTRRLQDAVTGSGPMSAEDSQAALRELLALVESIDQGLDEASAALTGALAATWTGRSPDRKVQVTVTGGGDVTAVGYDRQWLLQAHEINIARQTAAAFRAAYEEAGRHGVREIVADSRLGETQVLAQDPVALARRLRLID</sequence>
<proteinExistence type="predicted"/>
<accession>A0ABT1DTQ0</accession>
<evidence type="ECO:0000313" key="2">
    <source>
        <dbReference type="Proteomes" id="UP001523369"/>
    </source>
</evidence>
<dbReference type="EMBL" id="JAMYJR010000030">
    <property type="protein sequence ID" value="MCO8274212.1"/>
    <property type="molecule type" value="Genomic_DNA"/>
</dbReference>
<evidence type="ECO:0008006" key="3">
    <source>
        <dbReference type="Google" id="ProtNLM"/>
    </source>
</evidence>
<comment type="caution">
    <text evidence="1">The sequence shown here is derived from an EMBL/GenBank/DDBJ whole genome shotgun (WGS) entry which is preliminary data.</text>
</comment>
<protein>
    <recommendedName>
        <fullName evidence="3">YbaB/EbfC DNA-binding family protein</fullName>
    </recommendedName>
</protein>
<reference evidence="1 2" key="1">
    <citation type="submission" date="2022-06" db="EMBL/GenBank/DDBJ databases">
        <title>New Species of the Genus Actinoplanes, ActinopZanes ferrugineus.</title>
        <authorList>
            <person name="Ding P."/>
        </authorList>
    </citation>
    <scope>NUCLEOTIDE SEQUENCE [LARGE SCALE GENOMIC DNA]</scope>
    <source>
        <strain evidence="1 2">TRM88003</strain>
    </source>
</reference>
<dbReference type="RefSeq" id="WP_253240291.1">
    <property type="nucleotide sequence ID" value="NZ_JAMYJR010000030.1"/>
</dbReference>
<keyword evidence="2" id="KW-1185">Reference proteome</keyword>
<name>A0ABT1DTQ0_9ACTN</name>